<dbReference type="EMBL" id="JBHSQV010000010">
    <property type="protein sequence ID" value="MFC5985285.1"/>
    <property type="molecule type" value="Genomic_DNA"/>
</dbReference>
<dbReference type="Gene3D" id="1.50.10.20">
    <property type="match status" value="1"/>
</dbReference>
<dbReference type="Proteomes" id="UP001596250">
    <property type="component" value="Unassembled WGS sequence"/>
</dbReference>
<reference evidence="2" key="1">
    <citation type="journal article" date="2019" name="Int. J. Syst. Evol. Microbiol.">
        <title>The Global Catalogue of Microorganisms (GCM) 10K type strain sequencing project: providing services to taxonomists for standard genome sequencing and annotation.</title>
        <authorList>
            <consortium name="The Broad Institute Genomics Platform"/>
            <consortium name="The Broad Institute Genome Sequencing Center for Infectious Disease"/>
            <person name="Wu L."/>
            <person name="Ma J."/>
        </authorList>
    </citation>
    <scope>NUCLEOTIDE SEQUENCE [LARGE SCALE GENOMIC DNA]</scope>
    <source>
        <strain evidence="2">CCM 8749</strain>
    </source>
</reference>
<dbReference type="SUPFAM" id="SSF48208">
    <property type="entry name" value="Six-hairpin glycosidases"/>
    <property type="match status" value="1"/>
</dbReference>
<proteinExistence type="predicted"/>
<evidence type="ECO:0000313" key="1">
    <source>
        <dbReference type="EMBL" id="MFC5985285.1"/>
    </source>
</evidence>
<dbReference type="RefSeq" id="WP_379891965.1">
    <property type="nucleotide sequence ID" value="NZ_CBCSCT010000003.1"/>
</dbReference>
<comment type="caution">
    <text evidence="1">The sequence shown here is derived from an EMBL/GenBank/DDBJ whole genome shotgun (WGS) entry which is preliminary data.</text>
</comment>
<sequence length="725" mass="82573">MLKINFQLEEDYCLKIQSDALGALYISSPVEVFYLSGRHQKWQYDELQKVSDRKWEARCSWIEAGYVFRLTDHWEEDEEGRVSLFRRMRTERSEASAPEGMEGIQLRLNLIHPSVADQSWRFSAPAAFYSTEEQRMETGVVRVYMDDRLAYPQIVGYQPNTKAAVSLSRIQLADFAEVPRRKGKENQYLQATNIGSIGYERQEDYVSFQAYLPYFEGEQSVALDASLTPVSAFYPLEGDSFELTAAYQLHVYRKDHFSEAVYASFKEMAKQQPPQPVSLPFTLEQSIEYRSESLKRSYRELQSGAAGFFFHFDPRYGYESAPSGFGTSFNNIPHDTYTSILEYGFTGRQVNAAYILAKREGAEWLDKGKKVIDFFVDRCVLPSGWMYTLYDLKKDEPFYSFGDPEAPKLHYISQGDVRGNYLRLMVEPAFDLLLSVQLYRQHDRLELDWMEAVRRFADFLLRHQNPDGSWYRAYEPDGTPLMNAAGFGHDDFTAKSASAIPMMFLLSLWQEYPEQGAAYLEAATRAANFVLKTYVEKDHYQGGTLDNPNVIDKEAAQYTTAALYTLYKHTGEEKYLRGSERAAQIFVTWNYIWNAPLLPGTDLHRHGFQTVGNGGINSIWGGGVVDIYSLFFIRELHELGAAVGDSFYEEMAAWIAVGTQQVLSHPGDMMGFADIGMQPEGFGVCNQGLDEGMIAKGDIWGTLGWIYSAGIHGLGLYLEQLGTSR</sequence>
<accession>A0ABW1IJS2</accession>
<evidence type="ECO:0000313" key="2">
    <source>
        <dbReference type="Proteomes" id="UP001596250"/>
    </source>
</evidence>
<dbReference type="InterPro" id="IPR008928">
    <property type="entry name" value="6-hairpin_glycosidase_sf"/>
</dbReference>
<gene>
    <name evidence="1" type="ORF">ACFPXP_02200</name>
</gene>
<organism evidence="1 2">
    <name type="scientific">Marinicrinis lubricantis</name>
    <dbReference type="NCBI Taxonomy" id="2086470"/>
    <lineage>
        <taxon>Bacteria</taxon>
        <taxon>Bacillati</taxon>
        <taxon>Bacillota</taxon>
        <taxon>Bacilli</taxon>
        <taxon>Bacillales</taxon>
        <taxon>Paenibacillaceae</taxon>
    </lineage>
</organism>
<protein>
    <submittedName>
        <fullName evidence="1">Uncharacterized protein</fullName>
    </submittedName>
</protein>
<keyword evidence="2" id="KW-1185">Reference proteome</keyword>
<name>A0ABW1IJS2_9BACL</name>